<dbReference type="AlphaFoldDB" id="A0A319CR35"/>
<organism evidence="2 3">
    <name type="scientific">Aspergillus ellipticus CBS 707.79</name>
    <dbReference type="NCBI Taxonomy" id="1448320"/>
    <lineage>
        <taxon>Eukaryota</taxon>
        <taxon>Fungi</taxon>
        <taxon>Dikarya</taxon>
        <taxon>Ascomycota</taxon>
        <taxon>Pezizomycotina</taxon>
        <taxon>Eurotiomycetes</taxon>
        <taxon>Eurotiomycetidae</taxon>
        <taxon>Eurotiales</taxon>
        <taxon>Aspergillaceae</taxon>
        <taxon>Aspergillus</taxon>
        <taxon>Aspergillus subgen. Circumdati</taxon>
    </lineage>
</organism>
<dbReference type="Proteomes" id="UP000247810">
    <property type="component" value="Unassembled WGS sequence"/>
</dbReference>
<feature type="transmembrane region" description="Helical" evidence="1">
    <location>
        <begin position="95"/>
        <end position="115"/>
    </location>
</feature>
<keyword evidence="1" id="KW-0472">Membrane</keyword>
<evidence type="ECO:0000256" key="1">
    <source>
        <dbReference type="SAM" id="Phobius"/>
    </source>
</evidence>
<evidence type="ECO:0000313" key="3">
    <source>
        <dbReference type="Proteomes" id="UP000247810"/>
    </source>
</evidence>
<keyword evidence="3" id="KW-1185">Reference proteome</keyword>
<protein>
    <submittedName>
        <fullName evidence="2">Uncharacterized protein</fullName>
    </submittedName>
</protein>
<dbReference type="OrthoDB" id="10042947at2759"/>
<evidence type="ECO:0000313" key="2">
    <source>
        <dbReference type="EMBL" id="PYH87756.1"/>
    </source>
</evidence>
<reference evidence="2 3" key="1">
    <citation type="submission" date="2018-02" db="EMBL/GenBank/DDBJ databases">
        <title>The genomes of Aspergillus section Nigri reveals drivers in fungal speciation.</title>
        <authorList>
            <consortium name="DOE Joint Genome Institute"/>
            <person name="Vesth T.C."/>
            <person name="Nybo J."/>
            <person name="Theobald S."/>
            <person name="Brandl J."/>
            <person name="Frisvad J.C."/>
            <person name="Nielsen K.F."/>
            <person name="Lyhne E.K."/>
            <person name="Kogle M.E."/>
            <person name="Kuo A."/>
            <person name="Riley R."/>
            <person name="Clum A."/>
            <person name="Nolan M."/>
            <person name="Lipzen A."/>
            <person name="Salamov A."/>
            <person name="Henrissat B."/>
            <person name="Wiebenga A."/>
            <person name="De vries R.P."/>
            <person name="Grigoriev I.V."/>
            <person name="Mortensen U.H."/>
            <person name="Andersen M.R."/>
            <person name="Baker S.E."/>
        </authorList>
    </citation>
    <scope>NUCLEOTIDE SEQUENCE [LARGE SCALE GENOMIC DNA]</scope>
    <source>
        <strain evidence="2 3">CBS 707.79</strain>
    </source>
</reference>
<keyword evidence="1" id="KW-1133">Transmembrane helix</keyword>
<keyword evidence="1" id="KW-0812">Transmembrane</keyword>
<sequence length="119" mass="12563">MGGVSSAVFAAQGVFLLGNAFYSILYPSSVATFEGSSLSGTPEGAVQCIGSVLTSLALGTYYLISTYQRDTAIMVSSVPSRLVAAWVMYRNGGNWRPVAAFEASMALVASAALLWDRYM</sequence>
<accession>A0A319CR35</accession>
<dbReference type="EMBL" id="KZ826177">
    <property type="protein sequence ID" value="PYH87756.1"/>
    <property type="molecule type" value="Genomic_DNA"/>
</dbReference>
<proteinExistence type="predicted"/>
<feature type="transmembrane region" description="Helical" evidence="1">
    <location>
        <begin position="7"/>
        <end position="24"/>
    </location>
</feature>
<dbReference type="VEuPathDB" id="FungiDB:BO71DRAFT_392884"/>
<name>A0A319CR35_9EURO</name>
<feature type="transmembrane region" description="Helical" evidence="1">
    <location>
        <begin position="44"/>
        <end position="64"/>
    </location>
</feature>
<gene>
    <name evidence="2" type="ORF">BO71DRAFT_392884</name>
</gene>